<proteinExistence type="predicted"/>
<evidence type="ECO:0008006" key="4">
    <source>
        <dbReference type="Google" id="ProtNLM"/>
    </source>
</evidence>
<dbReference type="AlphaFoldDB" id="A0ABD3QDG9"/>
<feature type="region of interest" description="Disordered" evidence="1">
    <location>
        <begin position="104"/>
        <end position="139"/>
    </location>
</feature>
<reference evidence="2 3" key="1">
    <citation type="submission" date="2024-10" db="EMBL/GenBank/DDBJ databases">
        <title>Updated reference genomes for cyclostephanoid diatoms.</title>
        <authorList>
            <person name="Roberts W.R."/>
            <person name="Alverson A.J."/>
        </authorList>
    </citation>
    <scope>NUCLEOTIDE SEQUENCE [LARGE SCALE GENOMIC DNA]</scope>
    <source>
        <strain evidence="2 3">AJA010-31</strain>
    </source>
</reference>
<comment type="caution">
    <text evidence="2">The sequence shown here is derived from an EMBL/GenBank/DDBJ whole genome shotgun (WGS) entry which is preliminary data.</text>
</comment>
<feature type="compositionally biased region" description="Polar residues" evidence="1">
    <location>
        <begin position="603"/>
        <end position="620"/>
    </location>
</feature>
<feature type="compositionally biased region" description="Low complexity" evidence="1">
    <location>
        <begin position="463"/>
        <end position="472"/>
    </location>
</feature>
<evidence type="ECO:0000256" key="1">
    <source>
        <dbReference type="SAM" id="MobiDB-lite"/>
    </source>
</evidence>
<dbReference type="EMBL" id="JALLPJ020000250">
    <property type="protein sequence ID" value="KAL3797556.1"/>
    <property type="molecule type" value="Genomic_DNA"/>
</dbReference>
<feature type="compositionally biased region" description="Polar residues" evidence="1">
    <location>
        <begin position="320"/>
        <end position="336"/>
    </location>
</feature>
<name>A0ABD3QDG9_9STRA</name>
<feature type="region of interest" description="Disordered" evidence="1">
    <location>
        <begin position="287"/>
        <end position="336"/>
    </location>
</feature>
<accession>A0ABD3QDG9</accession>
<evidence type="ECO:0000313" key="3">
    <source>
        <dbReference type="Proteomes" id="UP001530400"/>
    </source>
</evidence>
<feature type="region of interest" description="Disordered" evidence="1">
    <location>
        <begin position="687"/>
        <end position="725"/>
    </location>
</feature>
<evidence type="ECO:0000313" key="2">
    <source>
        <dbReference type="EMBL" id="KAL3797556.1"/>
    </source>
</evidence>
<gene>
    <name evidence="2" type="ORF">ACHAWO_012570</name>
</gene>
<feature type="region of interest" description="Disordered" evidence="1">
    <location>
        <begin position="602"/>
        <end position="627"/>
    </location>
</feature>
<keyword evidence="3" id="KW-1185">Reference proteome</keyword>
<organism evidence="2 3">
    <name type="scientific">Cyclotella atomus</name>
    <dbReference type="NCBI Taxonomy" id="382360"/>
    <lineage>
        <taxon>Eukaryota</taxon>
        <taxon>Sar</taxon>
        <taxon>Stramenopiles</taxon>
        <taxon>Ochrophyta</taxon>
        <taxon>Bacillariophyta</taxon>
        <taxon>Coscinodiscophyceae</taxon>
        <taxon>Thalassiosirophycidae</taxon>
        <taxon>Stephanodiscales</taxon>
        <taxon>Stephanodiscaceae</taxon>
        <taxon>Cyclotella</taxon>
    </lineage>
</organism>
<feature type="region of interest" description="Disordered" evidence="1">
    <location>
        <begin position="461"/>
        <end position="507"/>
    </location>
</feature>
<feature type="compositionally biased region" description="Basic and acidic residues" evidence="1">
    <location>
        <begin position="703"/>
        <end position="712"/>
    </location>
</feature>
<protein>
    <recommendedName>
        <fullName evidence="4">TFIIS N-terminal domain-containing protein</fullName>
    </recommendedName>
</protein>
<dbReference type="Proteomes" id="UP001530400">
    <property type="component" value="Unassembled WGS sequence"/>
</dbReference>
<sequence length="725" mass="81033">MNKDNEVPVLLDLEGGYVVGQKTKPTVAIKEETDECYGYAANRAVQEESDEEYKDHLAIKEEPYEYNDRAIKQEYDEGYDHIKEEFGDAYCMDYYETLEQDESYNDSPEQLHPVGEGKTPDETSTKQPAQASNKDLPRSIKTIVGPPPTLLRMTTEIVASNIEKYQPSVFSILSECQWESIAECRCETYHKLESSIHNRIKLLMPPVSAKKLMRIESHPANVHLCQSPKIDILLWKKIVNYSFPKKGITRPPVLEEPCEVLVNRLKEWGENLVELFEWKEKIGETVPDQSNKRRGSWNDLISRRKSDETQDSDEEDVKESNCTNNAPSQEELLSTQSRTGTRTLATFLMNIQNSPMDVHLLSVSGIGKCVSKVVKIGTKLLKQMEQNGVEGDKLFEALNGYPHFWTASYKLTRYGNSNPYTLFTMHTHEELDKEYKIVTLLQLLQQLLREWKDMASANGVAISSTTPTTSPPTKKHKTDSTNASKADGIQIPFSTFGKPRNSDADQHQTDIKLLHSSSNWKALYHSLQKRETMVREAHGEKVRASRESLEKNRAKVGQVKLKKAVGRVRGLSSPGASFATGQDRREAILNKSLGMRAQIKQAVASSSGNSRSTSKLSQLRQESKVQAKWSKGTKAAVSKISHTSSTPLSGFGAAVACAGRTITKNPPKMIGNQARVDLQGGKRMTLPAAASSKSVSMFTSLRKGGDKKKSAGERISLAKTGKRKK</sequence>